<evidence type="ECO:0000259" key="1">
    <source>
        <dbReference type="Pfam" id="PF18892"/>
    </source>
</evidence>
<dbReference type="EMBL" id="APVL01000027">
    <property type="protein sequence ID" value="EWG08875.1"/>
    <property type="molecule type" value="Genomic_DNA"/>
</dbReference>
<dbReference type="Proteomes" id="UP000019270">
    <property type="component" value="Unassembled WGS sequence"/>
</dbReference>
<comment type="caution">
    <text evidence="2">The sequence shown here is derived from an EMBL/GenBank/DDBJ whole genome shotgun (WGS) entry which is preliminary data.</text>
</comment>
<dbReference type="RefSeq" id="WP_035332754.1">
    <property type="nucleotide sequence ID" value="NZ_APVL01000027.1"/>
</dbReference>
<evidence type="ECO:0000313" key="3">
    <source>
        <dbReference type="Proteomes" id="UP000019270"/>
    </source>
</evidence>
<sequence length="172" mass="20120">MRDYLNANERNQFMVLQSIVQMIDGLRNSGVNGPKLTSMLEDWSARGNMSKDEHRSLKTAETYLRKYLSSVYERLGPKEQDVIKKKISNYDFKLVDDYTLKQVQRDIADRFVNAAVPRDQFNNWCEQIMQVKCNGCTADWNTCELHQVFEDNFIPESGFDCNNCKYAYSLEK</sequence>
<reference evidence="3" key="1">
    <citation type="submission" date="2013-03" db="EMBL/GenBank/DDBJ databases">
        <title>Draft genome sequence of Bacillus firmus DS1.</title>
        <authorList>
            <person name="Peng D."/>
            <person name="Zhu L."/>
            <person name="Sun M."/>
        </authorList>
    </citation>
    <scope>NUCLEOTIDE SEQUENCE [LARGE SCALE GENOMIC DNA]</scope>
    <source>
        <strain evidence="3">DS1</strain>
    </source>
</reference>
<reference evidence="2 3" key="2">
    <citation type="journal article" date="2016" name="Sci. Rep.">
        <title>A novel serine protease, Sep1, from Bacillus firmus DS-1 has nematicidal activity and degrades multiple intestinal-associated nematode proteins.</title>
        <authorList>
            <person name="Geng C."/>
            <person name="Nie X."/>
            <person name="Tang Z."/>
            <person name="Zhang Y."/>
            <person name="Lin J."/>
            <person name="Sun M."/>
            <person name="Peng D."/>
        </authorList>
    </citation>
    <scope>NUCLEOTIDE SEQUENCE [LARGE SCALE GENOMIC DNA]</scope>
    <source>
        <strain evidence="2 3">DS1</strain>
    </source>
</reference>
<proteinExistence type="predicted"/>
<dbReference type="PATRIC" id="fig|1307436.3.peg.4685"/>
<evidence type="ECO:0000313" key="2">
    <source>
        <dbReference type="EMBL" id="EWG08875.1"/>
    </source>
</evidence>
<feature type="domain" description="DUF5651" evidence="1">
    <location>
        <begin position="117"/>
        <end position="168"/>
    </location>
</feature>
<dbReference type="eggNOG" id="ENOG50341E1">
    <property type="taxonomic scope" value="Bacteria"/>
</dbReference>
<dbReference type="OrthoDB" id="2988369at2"/>
<protein>
    <recommendedName>
        <fullName evidence="1">DUF5651 domain-containing protein</fullName>
    </recommendedName>
</protein>
<dbReference type="AlphaFoldDB" id="W7KN34"/>
<gene>
    <name evidence="2" type="ORF">PBF_21963</name>
</gene>
<dbReference type="InterPro" id="IPR043711">
    <property type="entry name" value="DUF5651"/>
</dbReference>
<accession>W7KN34</accession>
<organism evidence="2 3">
    <name type="scientific">Cytobacillus firmus DS1</name>
    <dbReference type="NCBI Taxonomy" id="1307436"/>
    <lineage>
        <taxon>Bacteria</taxon>
        <taxon>Bacillati</taxon>
        <taxon>Bacillota</taxon>
        <taxon>Bacilli</taxon>
        <taxon>Bacillales</taxon>
        <taxon>Bacillaceae</taxon>
        <taxon>Cytobacillus</taxon>
    </lineage>
</organism>
<dbReference type="Pfam" id="PF18892">
    <property type="entry name" value="DUF5651"/>
    <property type="match status" value="1"/>
</dbReference>
<name>W7KN34_CYTFI</name>